<evidence type="ECO:0000256" key="2">
    <source>
        <dbReference type="ARBA" id="ARBA00002695"/>
    </source>
</evidence>
<dbReference type="InterPro" id="IPR000573">
    <property type="entry name" value="AconitaseA/IPMdHydase_ssu_swvl"/>
</dbReference>
<dbReference type="InterPro" id="IPR033940">
    <property type="entry name" value="IPMI_Swivel"/>
</dbReference>
<dbReference type="HAMAP" id="MF_01031">
    <property type="entry name" value="LeuD_type1"/>
    <property type="match status" value="1"/>
</dbReference>
<dbReference type="Gene3D" id="3.20.19.10">
    <property type="entry name" value="Aconitase, domain 4"/>
    <property type="match status" value="1"/>
</dbReference>
<evidence type="ECO:0000256" key="6">
    <source>
        <dbReference type="ARBA" id="ARBA00022430"/>
    </source>
</evidence>
<keyword evidence="7 10" id="KW-0028">Amino-acid biosynthesis</keyword>
<evidence type="ECO:0000256" key="1">
    <source>
        <dbReference type="ARBA" id="ARBA00000491"/>
    </source>
</evidence>
<keyword evidence="9 10" id="KW-0100">Branched-chain amino acid biosynthesis</keyword>
<dbReference type="PANTHER" id="PTHR43345">
    <property type="entry name" value="3-ISOPROPYLMALATE DEHYDRATASE SMALL SUBUNIT 2-RELATED-RELATED"/>
    <property type="match status" value="1"/>
</dbReference>
<comment type="caution">
    <text evidence="12">The sequence shown here is derived from an EMBL/GenBank/DDBJ whole genome shotgun (WGS) entry which is preliminary data.</text>
</comment>
<evidence type="ECO:0000313" key="13">
    <source>
        <dbReference type="Proteomes" id="UP000187046"/>
    </source>
</evidence>
<keyword evidence="8 10" id="KW-0456">Lyase</keyword>
<dbReference type="EMBL" id="MRBL01000024">
    <property type="protein sequence ID" value="OMI25338.1"/>
    <property type="molecule type" value="Genomic_DNA"/>
</dbReference>
<name>A0ABX3HZ14_9BACI</name>
<comment type="subunit">
    <text evidence="5 10">Heterodimer of LeuC and LeuD.</text>
</comment>
<dbReference type="PANTHER" id="PTHR43345:SF5">
    <property type="entry name" value="3-ISOPROPYLMALATE DEHYDRATASE SMALL SUBUNIT"/>
    <property type="match status" value="1"/>
</dbReference>
<dbReference type="InterPro" id="IPR050075">
    <property type="entry name" value="LeuD"/>
</dbReference>
<dbReference type="RefSeq" id="WP_076793591.1">
    <property type="nucleotide sequence ID" value="NZ_JAKYKF010000006.1"/>
</dbReference>
<dbReference type="CDD" id="cd01577">
    <property type="entry name" value="IPMI_Swivel"/>
    <property type="match status" value="1"/>
</dbReference>
<dbReference type="InterPro" id="IPR015928">
    <property type="entry name" value="Aconitase/3IPM_dehydase_swvl"/>
</dbReference>
<dbReference type="NCBIfam" id="NF002458">
    <property type="entry name" value="PRK01641.1"/>
    <property type="match status" value="1"/>
</dbReference>
<comment type="catalytic activity">
    <reaction evidence="1 10">
        <text>(2R,3S)-3-isopropylmalate = (2S)-2-isopropylmalate</text>
        <dbReference type="Rhea" id="RHEA:32287"/>
        <dbReference type="ChEBI" id="CHEBI:1178"/>
        <dbReference type="ChEBI" id="CHEBI:35121"/>
        <dbReference type="EC" id="4.2.1.33"/>
    </reaction>
</comment>
<evidence type="ECO:0000256" key="4">
    <source>
        <dbReference type="ARBA" id="ARBA00009845"/>
    </source>
</evidence>
<reference evidence="12 13" key="1">
    <citation type="submission" date="2016-12" db="EMBL/GenBank/DDBJ databases">
        <title>Bacillus phylogenomics.</title>
        <authorList>
            <person name="Dunlap C."/>
        </authorList>
    </citation>
    <scope>NUCLEOTIDE SEQUENCE [LARGE SCALE GENOMIC DNA]</scope>
    <source>
        <strain evidence="12 13">NRRL B-41327</strain>
    </source>
</reference>
<comment type="pathway">
    <text evidence="3 10">Amino-acid biosynthesis; L-leucine biosynthesis; L-leucine from 3-methyl-2-oxobutanoate: step 2/4.</text>
</comment>
<evidence type="ECO:0000256" key="8">
    <source>
        <dbReference type="ARBA" id="ARBA00023239"/>
    </source>
</evidence>
<accession>A0ABX3HZ14</accession>
<evidence type="ECO:0000259" key="11">
    <source>
        <dbReference type="Pfam" id="PF00694"/>
    </source>
</evidence>
<dbReference type="SUPFAM" id="SSF52016">
    <property type="entry name" value="LeuD/IlvD-like"/>
    <property type="match status" value="1"/>
</dbReference>
<evidence type="ECO:0000313" key="12">
    <source>
        <dbReference type="EMBL" id="OMI25338.1"/>
    </source>
</evidence>
<dbReference type="Proteomes" id="UP000187046">
    <property type="component" value="Unassembled WGS sequence"/>
</dbReference>
<dbReference type="EC" id="4.2.1.33" evidence="10"/>
<dbReference type="NCBIfam" id="TIGR00171">
    <property type="entry name" value="leuD"/>
    <property type="match status" value="1"/>
</dbReference>
<evidence type="ECO:0000256" key="5">
    <source>
        <dbReference type="ARBA" id="ARBA00011271"/>
    </source>
</evidence>
<evidence type="ECO:0000256" key="7">
    <source>
        <dbReference type="ARBA" id="ARBA00022605"/>
    </source>
</evidence>
<evidence type="ECO:0000256" key="3">
    <source>
        <dbReference type="ARBA" id="ARBA00004729"/>
    </source>
</evidence>
<comment type="function">
    <text evidence="2 10">Catalyzes the isomerization between 2-isopropylmalate and 3-isopropylmalate, via the formation of 2-isopropylmaleate.</text>
</comment>
<keyword evidence="13" id="KW-1185">Reference proteome</keyword>
<evidence type="ECO:0000256" key="9">
    <source>
        <dbReference type="ARBA" id="ARBA00023304"/>
    </source>
</evidence>
<evidence type="ECO:0000256" key="10">
    <source>
        <dbReference type="HAMAP-Rule" id="MF_01031"/>
    </source>
</evidence>
<sequence>MEPLKTHTGIAAVLNRINVDTDQIIPKQFLKRIERTGYGRFAFFDWRYLDNGDPNPDFELNRPEYNGASILIAGENFGCGSSREHAPWALDDYGFKIIIAPSFADIFHQNCFKNGMLPIRLPYETWKELAEQYEYQSLTMAVDLEKQTITDHAGQQIAFEVDPHWKEMLLNGYDEISLTLLLEEEIEQFEKQRSSWLQA</sequence>
<comment type="similarity">
    <text evidence="4 10">Belongs to the LeuD family. LeuD type 1 subfamily.</text>
</comment>
<dbReference type="Pfam" id="PF00694">
    <property type="entry name" value="Aconitase_C"/>
    <property type="match status" value="1"/>
</dbReference>
<organism evidence="12 13">
    <name type="scientific">Bacillus haynesii</name>
    <dbReference type="NCBI Taxonomy" id="1925021"/>
    <lineage>
        <taxon>Bacteria</taxon>
        <taxon>Bacillati</taxon>
        <taxon>Bacillota</taxon>
        <taxon>Bacilli</taxon>
        <taxon>Bacillales</taxon>
        <taxon>Bacillaceae</taxon>
        <taxon>Bacillus</taxon>
    </lineage>
</organism>
<keyword evidence="6 10" id="KW-0432">Leucine biosynthesis</keyword>
<protein>
    <recommendedName>
        <fullName evidence="10">3-isopropylmalate dehydratase small subunit</fullName>
        <ecNumber evidence="10">4.2.1.33</ecNumber>
    </recommendedName>
    <alternativeName>
        <fullName evidence="10">Alpha-IPM isomerase</fullName>
        <shortName evidence="10">IPMI</shortName>
    </alternativeName>
    <alternativeName>
        <fullName evidence="10">Isopropylmalate isomerase</fullName>
    </alternativeName>
</protein>
<dbReference type="InterPro" id="IPR004431">
    <property type="entry name" value="3-IsopropMal_deHydase_ssu"/>
</dbReference>
<gene>
    <name evidence="10" type="primary">leuD</name>
    <name evidence="12" type="ORF">BTA31_19630</name>
</gene>
<proteinExistence type="inferred from homology"/>
<feature type="domain" description="Aconitase A/isopropylmalate dehydratase small subunit swivel" evidence="11">
    <location>
        <begin position="1"/>
        <end position="122"/>
    </location>
</feature>